<feature type="transmembrane region" description="Helical" evidence="1">
    <location>
        <begin position="295"/>
        <end position="320"/>
    </location>
</feature>
<feature type="transmembrane region" description="Helical" evidence="1">
    <location>
        <begin position="236"/>
        <end position="258"/>
    </location>
</feature>
<feature type="transmembrane region" description="Helical" evidence="1">
    <location>
        <begin position="81"/>
        <end position="99"/>
    </location>
</feature>
<keyword evidence="1" id="KW-0472">Membrane</keyword>
<dbReference type="Proteomes" id="UP001595462">
    <property type="component" value="Unassembled WGS sequence"/>
</dbReference>
<dbReference type="RefSeq" id="WP_380691116.1">
    <property type="nucleotide sequence ID" value="NZ_JBHRSS010000008.1"/>
</dbReference>
<feature type="transmembrane region" description="Helical" evidence="1">
    <location>
        <begin position="414"/>
        <end position="438"/>
    </location>
</feature>
<keyword evidence="3" id="KW-1185">Reference proteome</keyword>
<reference evidence="3" key="1">
    <citation type="journal article" date="2019" name="Int. J. Syst. Evol. Microbiol.">
        <title>The Global Catalogue of Microorganisms (GCM) 10K type strain sequencing project: providing services to taxonomists for standard genome sequencing and annotation.</title>
        <authorList>
            <consortium name="The Broad Institute Genomics Platform"/>
            <consortium name="The Broad Institute Genome Sequencing Center for Infectious Disease"/>
            <person name="Wu L."/>
            <person name="Ma J."/>
        </authorList>
    </citation>
    <scope>NUCLEOTIDE SEQUENCE [LARGE SCALE GENOMIC DNA]</scope>
    <source>
        <strain evidence="3">KCTC 52640</strain>
    </source>
</reference>
<feature type="transmembrane region" description="Helical" evidence="1">
    <location>
        <begin position="12"/>
        <end position="45"/>
    </location>
</feature>
<feature type="transmembrane region" description="Helical" evidence="1">
    <location>
        <begin position="119"/>
        <end position="146"/>
    </location>
</feature>
<organism evidence="2 3">
    <name type="scientific">Salinisphaera aquimarina</name>
    <dbReference type="NCBI Taxonomy" id="2094031"/>
    <lineage>
        <taxon>Bacteria</taxon>
        <taxon>Pseudomonadati</taxon>
        <taxon>Pseudomonadota</taxon>
        <taxon>Gammaproteobacteria</taxon>
        <taxon>Salinisphaerales</taxon>
        <taxon>Salinisphaeraceae</taxon>
        <taxon>Salinisphaera</taxon>
    </lineage>
</organism>
<name>A0ABV7ES40_9GAMM</name>
<proteinExistence type="predicted"/>
<evidence type="ECO:0000313" key="3">
    <source>
        <dbReference type="Proteomes" id="UP001595462"/>
    </source>
</evidence>
<accession>A0ABV7ES40</accession>
<evidence type="ECO:0000313" key="2">
    <source>
        <dbReference type="EMBL" id="MFC3105579.1"/>
    </source>
</evidence>
<feature type="transmembrane region" description="Helical" evidence="1">
    <location>
        <begin position="340"/>
        <end position="361"/>
    </location>
</feature>
<feature type="transmembrane region" description="Helical" evidence="1">
    <location>
        <begin position="264"/>
        <end position="283"/>
    </location>
</feature>
<keyword evidence="1" id="KW-0812">Transmembrane</keyword>
<protein>
    <submittedName>
        <fullName evidence="2">Uncharacterized protein</fullName>
    </submittedName>
</protein>
<feature type="transmembrane region" description="Helical" evidence="1">
    <location>
        <begin position="166"/>
        <end position="190"/>
    </location>
</feature>
<keyword evidence="1" id="KW-1133">Transmembrane helix</keyword>
<comment type="caution">
    <text evidence="2">The sequence shown here is derived from an EMBL/GenBank/DDBJ whole genome shotgun (WGS) entry which is preliminary data.</text>
</comment>
<dbReference type="EMBL" id="JBHRSS010000008">
    <property type="protein sequence ID" value="MFC3105579.1"/>
    <property type="molecule type" value="Genomic_DNA"/>
</dbReference>
<feature type="transmembrane region" description="Helical" evidence="1">
    <location>
        <begin position="51"/>
        <end position="69"/>
    </location>
</feature>
<feature type="transmembrane region" description="Helical" evidence="1">
    <location>
        <begin position="373"/>
        <end position="394"/>
    </location>
</feature>
<gene>
    <name evidence="2" type="ORF">ACFOSU_17035</name>
</gene>
<evidence type="ECO:0000256" key="1">
    <source>
        <dbReference type="SAM" id="Phobius"/>
    </source>
</evidence>
<sequence length="439" mass="45274">MTSAKTAGARSALAYLALATGVIGIVPLAQWVGAPAAIVAVALAWATLKPIPRVLISLVLIVAGLGLLLNPVILGPSSATLTRLASLIIAVMLLAHVLGRSRHLALISEHLFAGRALTRYLSITFGGLFLAVPLNFGSVSVIGTLIGREIRTHGDSSGTRNAARAVLRGFGSASICSPLSIAVVLTLTLVPGLHGWQLISLTFPLAAAYLLLGTLFREPEAASSERGDQLAGADVLRSWLFFAACIGLICLSTYLLRSLVNMDYARAVTCSCLVIVVIGLFGGEGPPRLPAMDNIGNELAIIGGSAFLGATVSTLVSAHLGTSFALPGWSLPVIAWGVPWLLFGGGLIGLNPIIAVTLIGGLSSQLWPASAGLGLAVGLVCGWGLTIAGTPYSANALLIQRLTGYDNWRVSVQWSGRLSLCALALASSLAALLTTLLMP</sequence>